<keyword evidence="2" id="KW-1185">Reference proteome</keyword>
<proteinExistence type="predicted"/>
<dbReference type="Proteomes" id="UP001055453">
    <property type="component" value="Chromosome"/>
</dbReference>
<sequence length="57" mass="6686">MSASCFEGYVFLDHISWDNFNESGDLKSQVEAFKNFTGYYPESVHVDKIYRTRDNRA</sequence>
<reference evidence="1" key="1">
    <citation type="submission" date="2022-04" db="EMBL/GenBank/DDBJ databases">
        <title>Complete genome sequence of a cyanobacterium, Nostoc sp. SO-36, isolated in Antarctica.</title>
        <authorList>
            <person name="Kanesaki Y."/>
            <person name="Effendi D."/>
            <person name="Sakamoto T."/>
            <person name="Ohtani S."/>
            <person name="Awai K."/>
        </authorList>
    </citation>
    <scope>NUCLEOTIDE SEQUENCE</scope>
    <source>
        <strain evidence="1">SO-36</strain>
    </source>
</reference>
<name>A0ABN6Q2C6_NOSCO</name>
<evidence type="ECO:0000313" key="1">
    <source>
        <dbReference type="EMBL" id="BDI15979.1"/>
    </source>
</evidence>
<evidence type="ECO:0008006" key="3">
    <source>
        <dbReference type="Google" id="ProtNLM"/>
    </source>
</evidence>
<organism evidence="1 2">
    <name type="scientific">Nostoc cf. commune SO-36</name>
    <dbReference type="NCBI Taxonomy" id="449208"/>
    <lineage>
        <taxon>Bacteria</taxon>
        <taxon>Bacillati</taxon>
        <taxon>Cyanobacteriota</taxon>
        <taxon>Cyanophyceae</taxon>
        <taxon>Nostocales</taxon>
        <taxon>Nostocaceae</taxon>
        <taxon>Nostoc</taxon>
    </lineage>
</organism>
<accession>A0ABN6Q2C6</accession>
<gene>
    <name evidence="1" type="ORF">ANSO36C_17810</name>
</gene>
<dbReference type="EMBL" id="AP025732">
    <property type="protein sequence ID" value="BDI15979.1"/>
    <property type="molecule type" value="Genomic_DNA"/>
</dbReference>
<protein>
    <recommendedName>
        <fullName evidence="3">Transposase</fullName>
    </recommendedName>
</protein>
<evidence type="ECO:0000313" key="2">
    <source>
        <dbReference type="Proteomes" id="UP001055453"/>
    </source>
</evidence>